<gene>
    <name evidence="3" type="ORF">GOC77_08065</name>
</gene>
<name>A0A847UL42_HALAR</name>
<evidence type="ECO:0000259" key="2">
    <source>
        <dbReference type="Pfam" id="PF26593"/>
    </source>
</evidence>
<dbReference type="Gene3D" id="3.40.50.300">
    <property type="entry name" value="P-loop containing nucleotide triphosphate hydrolases"/>
    <property type="match status" value="1"/>
</dbReference>
<dbReference type="Proteomes" id="UP000641625">
    <property type="component" value="Unassembled WGS sequence"/>
</dbReference>
<dbReference type="InterPro" id="IPR051162">
    <property type="entry name" value="T4SS_component"/>
</dbReference>
<sequence length="728" mass="82847">MSVKIRVPGRLEVPTKLFGQFTFLDIIRLGLFSVLTYFLKPEPVLLGLSAVLGVIWYWWTPYGQHLDTLLYNLPRWAIEKKQLEDSQIKSKNDRYISLEDGSSTAVIEVSPTNLDMRTDSEQGALHNVYQNLLDTVNYPVHIHSLQQELSLKKYAGKIEENQIESKLSNNHAKKYLKEDYLEFCHELSERDLSATKHYIALRVEKNTGNWLLDLLPVGTSKGNKAVKSKLDNRCQEVIDTVNTADLQAERLTGWELKNTAERFVTGSKEDSSVLYKSPEPSPSWTSRRNGYSSPYHYRKTLYISEFPTTVELGWPLQLLRTDGLVDVTQVIEPRDTGKATKKLQRLSEKLNAEIDSFLSQGYRGTNKLETLLEDTEWILDLLADRQAQPVDYSAYITSHSESKAKTLQTHRQVKNRLETLQFQYGHTALRTDQAYKTQQPLLGDPLNETQLVPSTSAAAGFPFGTQQTNQEQGIIYGVDTSDDTPILADRFSWSSHSMARMGMVGSGKSYAAKLELLRSKIAYNNLQIIVVDPKKEYSQVIESIGGTTHILGERADFDPQNNDICFQVSSRGQQDNVEGLVDLVENIYYHTSRNEKKTLVLIDEARILMNDEEGRRVLNQFILEARDTNTAITLISQNASHFTYCREGREILDNMPGKVFMRHDRVPDSVVDYFQLSQQEKQELYELKTGTDSAYSEALLKISGRLDTRLKIESTQAEHRNITTGDSE</sequence>
<evidence type="ECO:0000313" key="3">
    <source>
        <dbReference type="EMBL" id="NLV13226.1"/>
    </source>
</evidence>
<dbReference type="PANTHER" id="PTHR30121:SF6">
    <property type="entry name" value="SLR6007 PROTEIN"/>
    <property type="match status" value="1"/>
</dbReference>
<dbReference type="PANTHER" id="PTHR30121">
    <property type="entry name" value="UNCHARACTERIZED PROTEIN YJGR-RELATED"/>
    <property type="match status" value="1"/>
</dbReference>
<organism evidence="3 4">
    <name type="scientific">Haloarcula argentinensis</name>
    <dbReference type="NCBI Taxonomy" id="43776"/>
    <lineage>
        <taxon>Archaea</taxon>
        <taxon>Methanobacteriati</taxon>
        <taxon>Methanobacteriota</taxon>
        <taxon>Stenosarchaea group</taxon>
        <taxon>Halobacteria</taxon>
        <taxon>Halobacteriales</taxon>
        <taxon>Haloarculaceae</taxon>
        <taxon>Haloarcula</taxon>
    </lineage>
</organism>
<dbReference type="Pfam" id="PF01935">
    <property type="entry name" value="DUF87"/>
    <property type="match status" value="1"/>
</dbReference>
<dbReference type="EMBL" id="WOWA01000004">
    <property type="protein sequence ID" value="NLV13226.1"/>
    <property type="molecule type" value="Genomic_DNA"/>
</dbReference>
<reference evidence="3" key="1">
    <citation type="submission" date="2019-12" db="EMBL/GenBank/DDBJ databases">
        <title>Whole genome sequencing of Haloarcula argentinensis strain pws5.</title>
        <authorList>
            <person name="Verma D.K."/>
            <person name="Gopal K."/>
            <person name="Prasad E.S."/>
        </authorList>
    </citation>
    <scope>NUCLEOTIDE SEQUENCE</scope>
    <source>
        <strain evidence="3">Pws5</strain>
    </source>
</reference>
<feature type="domain" description="TraC-like" evidence="2">
    <location>
        <begin position="93"/>
        <end position="205"/>
    </location>
</feature>
<dbReference type="AlphaFoldDB" id="A0A847UL42"/>
<dbReference type="SUPFAM" id="SSF52540">
    <property type="entry name" value="P-loop containing nucleoside triphosphate hydrolases"/>
    <property type="match status" value="1"/>
</dbReference>
<feature type="domain" description="Helicase HerA central" evidence="1">
    <location>
        <begin position="484"/>
        <end position="586"/>
    </location>
</feature>
<evidence type="ECO:0000313" key="4">
    <source>
        <dbReference type="Proteomes" id="UP000641625"/>
    </source>
</evidence>
<dbReference type="Pfam" id="PF26593">
    <property type="entry name" value="TraC-like"/>
    <property type="match status" value="1"/>
</dbReference>
<dbReference type="InterPro" id="IPR058596">
    <property type="entry name" value="TraC-like_dom"/>
</dbReference>
<evidence type="ECO:0000259" key="1">
    <source>
        <dbReference type="Pfam" id="PF01935"/>
    </source>
</evidence>
<dbReference type="InterPro" id="IPR002789">
    <property type="entry name" value="HerA_central"/>
</dbReference>
<proteinExistence type="predicted"/>
<dbReference type="InterPro" id="IPR027417">
    <property type="entry name" value="P-loop_NTPase"/>
</dbReference>
<dbReference type="RefSeq" id="WP_170096772.1">
    <property type="nucleotide sequence ID" value="NZ_WOWA01000004.1"/>
</dbReference>
<accession>A0A847UL42</accession>
<comment type="caution">
    <text evidence="3">The sequence shown here is derived from an EMBL/GenBank/DDBJ whole genome shotgun (WGS) entry which is preliminary data.</text>
</comment>
<protein>
    <submittedName>
        <fullName evidence="3">DUF87 domain-containing protein</fullName>
    </submittedName>
</protein>